<dbReference type="NCBIfam" id="TIGR00050">
    <property type="entry name" value="rRNA_methyl_1"/>
    <property type="match status" value="1"/>
</dbReference>
<keyword evidence="4 5" id="KW-0949">S-adenosyl-L-methionine</keyword>
<keyword evidence="2 5" id="KW-0489">Methyltransferase</keyword>
<name>A0A1F6GD78_9PROT</name>
<dbReference type="GO" id="GO:0003723">
    <property type="term" value="F:RNA binding"/>
    <property type="evidence" value="ECO:0007669"/>
    <property type="project" value="InterPro"/>
</dbReference>
<keyword evidence="5" id="KW-0819">tRNA processing</keyword>
<reference evidence="7 8" key="1">
    <citation type="journal article" date="2016" name="Nat. Commun.">
        <title>Thousands of microbial genomes shed light on interconnected biogeochemical processes in an aquifer system.</title>
        <authorList>
            <person name="Anantharaman K."/>
            <person name="Brown C.T."/>
            <person name="Hug L.A."/>
            <person name="Sharon I."/>
            <person name="Castelle C.J."/>
            <person name="Probst A.J."/>
            <person name="Thomas B.C."/>
            <person name="Singh A."/>
            <person name="Wilkins M.J."/>
            <person name="Karaoz U."/>
            <person name="Brodie E.L."/>
            <person name="Williams K.H."/>
            <person name="Hubbard S.S."/>
            <person name="Banfield J.F."/>
        </authorList>
    </citation>
    <scope>NUCLEOTIDE SEQUENCE [LARGE SCALE GENOMIC DNA]</scope>
</reference>
<dbReference type="GO" id="GO:0002128">
    <property type="term" value="P:tRNA nucleoside ribose methylation"/>
    <property type="evidence" value="ECO:0007669"/>
    <property type="project" value="TreeGrafter"/>
</dbReference>
<comment type="subcellular location">
    <subcellularLocation>
        <location evidence="5">Cytoplasm</location>
    </subcellularLocation>
</comment>
<dbReference type="SUPFAM" id="SSF75217">
    <property type="entry name" value="alpha/beta knot"/>
    <property type="match status" value="1"/>
</dbReference>
<comment type="subunit">
    <text evidence="5">Homodimer.</text>
</comment>
<dbReference type="AlphaFoldDB" id="A0A1F6GD78"/>
<comment type="function">
    <text evidence="5">Catalyzes the formation of 2'O-methylated cytidine (Cm32) or 2'O-methylated uridine (Um32) at position 32 in tRNA.</text>
</comment>
<dbReference type="Proteomes" id="UP000178449">
    <property type="component" value="Unassembled WGS sequence"/>
</dbReference>
<comment type="caution">
    <text evidence="7">The sequence shown here is derived from an EMBL/GenBank/DDBJ whole genome shotgun (WGS) entry which is preliminary data.</text>
</comment>
<dbReference type="STRING" id="1817772.A2527_12140"/>
<dbReference type="PIRSF" id="PIRSF004808">
    <property type="entry name" value="LasT"/>
    <property type="match status" value="1"/>
</dbReference>
<comment type="catalytic activity">
    <reaction evidence="5">
        <text>cytidine(32) in tRNA + S-adenosyl-L-methionine = 2'-O-methylcytidine(32) in tRNA + S-adenosyl-L-homocysteine + H(+)</text>
        <dbReference type="Rhea" id="RHEA:42932"/>
        <dbReference type="Rhea" id="RHEA-COMP:10288"/>
        <dbReference type="Rhea" id="RHEA-COMP:10289"/>
        <dbReference type="ChEBI" id="CHEBI:15378"/>
        <dbReference type="ChEBI" id="CHEBI:57856"/>
        <dbReference type="ChEBI" id="CHEBI:59789"/>
        <dbReference type="ChEBI" id="CHEBI:74495"/>
        <dbReference type="ChEBI" id="CHEBI:82748"/>
        <dbReference type="EC" id="2.1.1.200"/>
    </reaction>
</comment>
<dbReference type="GO" id="GO:0160206">
    <property type="term" value="F:tRNA (cytidine(32)/uridine(32)-2'-O)-methyltransferase activity"/>
    <property type="evidence" value="ECO:0007669"/>
    <property type="project" value="UniProtKB-EC"/>
</dbReference>
<evidence type="ECO:0000313" key="8">
    <source>
        <dbReference type="Proteomes" id="UP000178449"/>
    </source>
</evidence>
<dbReference type="CDD" id="cd18093">
    <property type="entry name" value="SpoU-like_TrmJ"/>
    <property type="match status" value="1"/>
</dbReference>
<organism evidence="7 8">
    <name type="scientific">Candidatus Lambdaproteobacteria bacterium RIFOXYD2_FULL_50_16</name>
    <dbReference type="NCBI Taxonomy" id="1817772"/>
    <lineage>
        <taxon>Bacteria</taxon>
        <taxon>Pseudomonadati</taxon>
        <taxon>Pseudomonadota</taxon>
        <taxon>Candidatus Lambdaproteobacteria</taxon>
    </lineage>
</organism>
<evidence type="ECO:0000313" key="7">
    <source>
        <dbReference type="EMBL" id="OGG96064.1"/>
    </source>
</evidence>
<dbReference type="Pfam" id="PF00588">
    <property type="entry name" value="SpoU_methylase"/>
    <property type="match status" value="1"/>
</dbReference>
<keyword evidence="3" id="KW-0808">Transferase</keyword>
<evidence type="ECO:0000256" key="2">
    <source>
        <dbReference type="ARBA" id="ARBA00022603"/>
    </source>
</evidence>
<keyword evidence="5" id="KW-0963">Cytoplasm</keyword>
<dbReference type="Gene3D" id="1.10.8.590">
    <property type="match status" value="1"/>
</dbReference>
<dbReference type="InterPro" id="IPR001537">
    <property type="entry name" value="SpoU_MeTrfase"/>
</dbReference>
<evidence type="ECO:0000256" key="3">
    <source>
        <dbReference type="ARBA" id="ARBA00022679"/>
    </source>
</evidence>
<evidence type="ECO:0000259" key="6">
    <source>
        <dbReference type="Pfam" id="PF00588"/>
    </source>
</evidence>
<dbReference type="GO" id="GO:0005829">
    <property type="term" value="C:cytosol"/>
    <property type="evidence" value="ECO:0007669"/>
    <property type="project" value="TreeGrafter"/>
</dbReference>
<evidence type="ECO:0000256" key="4">
    <source>
        <dbReference type="ARBA" id="ARBA00022691"/>
    </source>
</evidence>
<comment type="catalytic activity">
    <reaction evidence="5">
        <text>uridine(32) in tRNA + S-adenosyl-L-methionine = 2'-O-methyluridine(32) in tRNA + S-adenosyl-L-homocysteine + H(+)</text>
        <dbReference type="Rhea" id="RHEA:42936"/>
        <dbReference type="Rhea" id="RHEA-COMP:10107"/>
        <dbReference type="Rhea" id="RHEA-COMP:10290"/>
        <dbReference type="ChEBI" id="CHEBI:15378"/>
        <dbReference type="ChEBI" id="CHEBI:57856"/>
        <dbReference type="ChEBI" id="CHEBI:59789"/>
        <dbReference type="ChEBI" id="CHEBI:65315"/>
        <dbReference type="ChEBI" id="CHEBI:74478"/>
        <dbReference type="EC" id="2.1.1.200"/>
    </reaction>
</comment>
<dbReference type="Gene3D" id="3.40.1280.10">
    <property type="match status" value="1"/>
</dbReference>
<dbReference type="PANTHER" id="PTHR42786">
    <property type="entry name" value="TRNA/RRNA METHYLTRANSFERASE"/>
    <property type="match status" value="1"/>
</dbReference>
<gene>
    <name evidence="5" type="primary">trmJ</name>
    <name evidence="7" type="ORF">A2527_12140</name>
</gene>
<dbReference type="GO" id="GO:0106339">
    <property type="term" value="F:tRNA (cytidine(32)-2'-O)-methyltransferase activity"/>
    <property type="evidence" value="ECO:0007669"/>
    <property type="project" value="RHEA"/>
</dbReference>
<dbReference type="EC" id="2.1.1.200" evidence="5"/>
<dbReference type="InterPro" id="IPR029026">
    <property type="entry name" value="tRNA_m1G_MTases_N"/>
</dbReference>
<accession>A0A1F6GD78</accession>
<dbReference type="InterPro" id="IPR004384">
    <property type="entry name" value="RNA_MeTrfase_TrmJ/LasT"/>
</dbReference>
<dbReference type="EMBL" id="MFNE01000019">
    <property type="protein sequence ID" value="OGG96064.1"/>
    <property type="molecule type" value="Genomic_DNA"/>
</dbReference>
<protein>
    <recommendedName>
        <fullName evidence="5">tRNA (cytidine/uridine-2'-O-)-methyltransferase TrmJ</fullName>
        <ecNumber evidence="5">2.1.1.200</ecNumber>
    </recommendedName>
    <alternativeName>
        <fullName evidence="5">tRNA (cytidine(32)/uridine(32)-2'-O)-methyltransferase</fullName>
    </alternativeName>
    <alternativeName>
        <fullName evidence="5">tRNA Cm32/Um32 methyltransferase</fullName>
    </alternativeName>
</protein>
<sequence>MSLENLRVVLVEPSASGNLGAVARAMSNMGARELIQVGGIARFDDPEAQKFATHGAEILANTQQIEHLELALEGCSIIIGSTARDREKAPNLVRPQDLAALWALQGAGTKGALVLGTERTGLSNQAMSLCTHLVTIPTPGPQSSLNLAQAALLLLWELSQETETPQRPDAEPAQSEAVEAMKGHLFEILDQIGYVKAQDQKSLWLGFSALVARARLSKREVSMLRGIFNRIQVRLGVKPPRKR</sequence>
<proteinExistence type="inferred from homology"/>
<comment type="similarity">
    <text evidence="1">Belongs to the class IV-like SAM-binding methyltransferase superfamily. RNA methyltransferase TrmH family.</text>
</comment>
<evidence type="ECO:0000256" key="5">
    <source>
        <dbReference type="RuleBase" id="RU362024"/>
    </source>
</evidence>
<feature type="domain" description="tRNA/rRNA methyltransferase SpoU type" evidence="6">
    <location>
        <begin position="6"/>
        <end position="155"/>
    </location>
</feature>
<dbReference type="PANTHER" id="PTHR42786:SF2">
    <property type="entry name" value="TRNA (CYTIDINE_URIDINE-2'-O-)-METHYLTRANSFERASE TRMJ"/>
    <property type="match status" value="1"/>
</dbReference>
<evidence type="ECO:0000256" key="1">
    <source>
        <dbReference type="ARBA" id="ARBA00007228"/>
    </source>
</evidence>
<dbReference type="InterPro" id="IPR029028">
    <property type="entry name" value="Alpha/beta_knot_MTases"/>
</dbReference>